<proteinExistence type="predicted"/>
<name>A0A5D3CS88_CUCMM</name>
<dbReference type="InterPro" id="IPR036397">
    <property type="entry name" value="RNaseH_sf"/>
</dbReference>
<organism evidence="2 3">
    <name type="scientific">Cucumis melo var. makuwa</name>
    <name type="common">Oriental melon</name>
    <dbReference type="NCBI Taxonomy" id="1194695"/>
    <lineage>
        <taxon>Eukaryota</taxon>
        <taxon>Viridiplantae</taxon>
        <taxon>Streptophyta</taxon>
        <taxon>Embryophyta</taxon>
        <taxon>Tracheophyta</taxon>
        <taxon>Spermatophyta</taxon>
        <taxon>Magnoliopsida</taxon>
        <taxon>eudicotyledons</taxon>
        <taxon>Gunneridae</taxon>
        <taxon>Pentapetalae</taxon>
        <taxon>rosids</taxon>
        <taxon>fabids</taxon>
        <taxon>Cucurbitales</taxon>
        <taxon>Cucurbitaceae</taxon>
        <taxon>Benincaseae</taxon>
        <taxon>Cucumis</taxon>
    </lineage>
</organism>
<feature type="compositionally biased region" description="Polar residues" evidence="1">
    <location>
        <begin position="83"/>
        <end position="93"/>
    </location>
</feature>
<evidence type="ECO:0000313" key="2">
    <source>
        <dbReference type="EMBL" id="TYK14753.1"/>
    </source>
</evidence>
<dbReference type="Gene3D" id="3.30.420.10">
    <property type="entry name" value="Ribonuclease H-like superfamily/Ribonuclease H"/>
    <property type="match status" value="1"/>
</dbReference>
<dbReference type="GO" id="GO:0003676">
    <property type="term" value="F:nucleic acid binding"/>
    <property type="evidence" value="ECO:0007669"/>
    <property type="project" value="InterPro"/>
</dbReference>
<feature type="region of interest" description="Disordered" evidence="1">
    <location>
        <begin position="66"/>
        <end position="93"/>
    </location>
</feature>
<dbReference type="InterPro" id="IPR012337">
    <property type="entry name" value="RNaseH-like_sf"/>
</dbReference>
<protein>
    <submittedName>
        <fullName evidence="2">Transposon Ty3-I Gag-Pol polyprotein</fullName>
    </submittedName>
</protein>
<accession>A0A5D3CS88</accession>
<dbReference type="Proteomes" id="UP000321947">
    <property type="component" value="Unassembled WGS sequence"/>
</dbReference>
<evidence type="ECO:0000313" key="3">
    <source>
        <dbReference type="Proteomes" id="UP000321947"/>
    </source>
</evidence>
<gene>
    <name evidence="2" type="ORF">E5676_scaffold80203G00010</name>
</gene>
<dbReference type="SUPFAM" id="SSF53098">
    <property type="entry name" value="Ribonuclease H-like"/>
    <property type="match status" value="1"/>
</dbReference>
<dbReference type="EMBL" id="SSTD01009136">
    <property type="protein sequence ID" value="TYK14753.1"/>
    <property type="molecule type" value="Genomic_DNA"/>
</dbReference>
<evidence type="ECO:0000256" key="1">
    <source>
        <dbReference type="SAM" id="MobiDB-lite"/>
    </source>
</evidence>
<reference evidence="2 3" key="1">
    <citation type="submission" date="2019-08" db="EMBL/GenBank/DDBJ databases">
        <title>Draft genome sequences of two oriental melons (Cucumis melo L. var makuwa).</title>
        <authorList>
            <person name="Kwon S.-Y."/>
        </authorList>
    </citation>
    <scope>NUCLEOTIDE SEQUENCE [LARGE SCALE GENOMIC DNA]</scope>
    <source>
        <strain evidence="3">cv. Chang Bougi</strain>
        <tissue evidence="2">Leaf</tissue>
    </source>
</reference>
<sequence>MPCFPKSILSDLFISYLWSSLFRLQGTRLRRSTAYHPQTDGQTEEERCGKILFGRAPPAINEIERQRRPMRPHTLQPKVIEFSHSQQGEAQRI</sequence>
<comment type="caution">
    <text evidence="2">The sequence shown here is derived from an EMBL/GenBank/DDBJ whole genome shotgun (WGS) entry which is preliminary data.</text>
</comment>
<dbReference type="AlphaFoldDB" id="A0A5D3CS88"/>